<feature type="compositionally biased region" description="Low complexity" evidence="1">
    <location>
        <begin position="117"/>
        <end position="128"/>
    </location>
</feature>
<evidence type="ECO:0008006" key="5">
    <source>
        <dbReference type="Google" id="ProtNLM"/>
    </source>
</evidence>
<dbReference type="STRING" id="404941.GCA_002013645_01127"/>
<feature type="compositionally biased region" description="Low complexity" evidence="1">
    <location>
        <begin position="173"/>
        <end position="186"/>
    </location>
</feature>
<feature type="compositionally biased region" description="Polar residues" evidence="1">
    <location>
        <begin position="153"/>
        <end position="162"/>
    </location>
</feature>
<protein>
    <recommendedName>
        <fullName evidence="5">Secreted protein</fullName>
    </recommendedName>
</protein>
<dbReference type="AlphaFoldDB" id="A0A4R8T090"/>
<evidence type="ECO:0000256" key="1">
    <source>
        <dbReference type="SAM" id="MobiDB-lite"/>
    </source>
</evidence>
<dbReference type="Proteomes" id="UP000294604">
    <property type="component" value="Unassembled WGS sequence"/>
</dbReference>
<feature type="region of interest" description="Disordered" evidence="1">
    <location>
        <begin position="152"/>
        <end position="186"/>
    </location>
</feature>
<evidence type="ECO:0000313" key="3">
    <source>
        <dbReference type="EMBL" id="TEA09668.1"/>
    </source>
</evidence>
<evidence type="ECO:0000313" key="4">
    <source>
        <dbReference type="Proteomes" id="UP000294604"/>
    </source>
</evidence>
<comment type="caution">
    <text evidence="3">The sequence shown here is derived from an EMBL/GenBank/DDBJ whole genome shotgun (WGS) entry which is preliminary data.</text>
</comment>
<feature type="signal peptide" evidence="2">
    <location>
        <begin position="1"/>
        <end position="32"/>
    </location>
</feature>
<organism evidence="3 4">
    <name type="scientific">Mycobacteroides salmoniphilum</name>
    <dbReference type="NCBI Taxonomy" id="404941"/>
    <lineage>
        <taxon>Bacteria</taxon>
        <taxon>Bacillati</taxon>
        <taxon>Actinomycetota</taxon>
        <taxon>Actinomycetes</taxon>
        <taxon>Mycobacteriales</taxon>
        <taxon>Mycobacteriaceae</taxon>
        <taxon>Mycobacteroides</taxon>
    </lineage>
</organism>
<dbReference type="EMBL" id="PECL01000001">
    <property type="protein sequence ID" value="TEA09668.1"/>
    <property type="molecule type" value="Genomic_DNA"/>
</dbReference>
<gene>
    <name evidence="3" type="ORF">CCUG60884_00060</name>
</gene>
<name>A0A4R8T090_9MYCO</name>
<feature type="region of interest" description="Disordered" evidence="1">
    <location>
        <begin position="89"/>
        <end position="131"/>
    </location>
</feature>
<feature type="chain" id="PRO_5020366017" description="Secreted protein" evidence="2">
    <location>
        <begin position="33"/>
        <end position="186"/>
    </location>
</feature>
<accession>A0A4R8T090</accession>
<evidence type="ECO:0000256" key="2">
    <source>
        <dbReference type="SAM" id="SignalP"/>
    </source>
</evidence>
<proteinExistence type="predicted"/>
<keyword evidence="2" id="KW-0732">Signal</keyword>
<sequence length="186" mass="17554" precursor="true">MALRLLVMWCKAVVVAVTSGAVSVAAAGFALADDGDAPAPPAPSSPVASLLPGGAKTAVGPSVASDALSSGLPAPVAGLGAAGGPLSADGPLLSPNGPLSANGPLTAAGGPLSTDGPVLSPTSPVSPLNETCGSGSLLKSVTDRFAGVIPDSTLASMQNQHPVGTGKCPAAPPADDQAPAVDQPGN</sequence>
<reference evidence="3 4" key="1">
    <citation type="journal article" date="2019" name="Sci. Rep.">
        <title>Extended insight into the Mycobacterium chelonae-abscessus complex through whole genome sequencing of Mycobacterium salmoniphilum outbreak and Mycobacterium salmoniphilum-like strains.</title>
        <authorList>
            <person name="Behra P.R.K."/>
            <person name="Das S."/>
            <person name="Pettersson B.M.F."/>
            <person name="Shirreff L."/>
            <person name="DuCote T."/>
            <person name="Jacobsson K.G."/>
            <person name="Ennis D.G."/>
            <person name="Kirsebom L.A."/>
        </authorList>
    </citation>
    <scope>NUCLEOTIDE SEQUENCE [LARGE SCALE GENOMIC DNA]</scope>
    <source>
        <strain evidence="3 4">CCUG 60884</strain>
    </source>
</reference>